<feature type="binding site" evidence="9">
    <location>
        <position position="102"/>
    </location>
    <ligand>
        <name>substrate</name>
    </ligand>
</feature>
<dbReference type="Pfam" id="PF02866">
    <property type="entry name" value="Ldh_1_C"/>
    <property type="match status" value="1"/>
</dbReference>
<feature type="active site" description="Proton acceptor" evidence="8">
    <location>
        <position position="190"/>
    </location>
</feature>
<dbReference type="Pfam" id="PF00056">
    <property type="entry name" value="Ldh_1_N"/>
    <property type="match status" value="1"/>
</dbReference>
<evidence type="ECO:0000256" key="8">
    <source>
        <dbReference type="PIRSR" id="PIRSR000102-1"/>
    </source>
</evidence>
<proteinExistence type="inferred from homology"/>
<protein>
    <recommendedName>
        <fullName evidence="3 11">Malate dehydrogenase</fullName>
        <ecNumber evidence="3 11">1.1.1.37</ecNumber>
    </recommendedName>
</protein>
<evidence type="ECO:0000259" key="13">
    <source>
        <dbReference type="Pfam" id="PF00056"/>
    </source>
</evidence>
<dbReference type="InterPro" id="IPR001557">
    <property type="entry name" value="L-lactate/malate_DH"/>
</dbReference>
<evidence type="ECO:0000256" key="11">
    <source>
        <dbReference type="RuleBase" id="RU000422"/>
    </source>
</evidence>
<keyword evidence="5 12" id="KW-0560">Oxidoreductase</keyword>
<evidence type="ECO:0000256" key="7">
    <source>
        <dbReference type="ARBA" id="ARBA00048313"/>
    </source>
</evidence>
<evidence type="ECO:0000256" key="4">
    <source>
        <dbReference type="ARBA" id="ARBA00022532"/>
    </source>
</evidence>
<dbReference type="PIRSF" id="PIRSF000102">
    <property type="entry name" value="Lac_mal_DH"/>
    <property type="match status" value="1"/>
</dbReference>
<reference evidence="15 16" key="1">
    <citation type="journal article" date="2012" name="ISME J.">
        <title>Genomic insights to SAR86, an abundant and uncultivated marine bacterial lineage.</title>
        <authorList>
            <person name="Dupont C.L."/>
            <person name="Rusch D.B."/>
            <person name="Yooseph S."/>
            <person name="Lombardo M.J."/>
            <person name="Richter R.A."/>
            <person name="Valas R."/>
            <person name="Novotny M."/>
            <person name="Yee-Greenbaum J."/>
            <person name="Selengut J.D."/>
            <person name="Haft D.H."/>
            <person name="Halpern A.L."/>
            <person name="Lasken R.S."/>
            <person name="Nealson K."/>
            <person name="Friedman R."/>
            <person name="Venter J.C."/>
        </authorList>
    </citation>
    <scope>NUCLEOTIDE SEQUENCE [LARGE SCALE GENOMIC DNA]</scope>
</reference>
<dbReference type="FunFam" id="3.90.110.10:FF:000002">
    <property type="entry name" value="Malate dehydrogenase"/>
    <property type="match status" value="1"/>
</dbReference>
<evidence type="ECO:0000313" key="15">
    <source>
        <dbReference type="EMBL" id="EJP74104.1"/>
    </source>
</evidence>
<dbReference type="InterPro" id="IPR010945">
    <property type="entry name" value="Malate_DH_type2"/>
</dbReference>
<keyword evidence="4 11" id="KW-0816">Tricarboxylic acid cycle</keyword>
<evidence type="ECO:0000256" key="1">
    <source>
        <dbReference type="ARBA" id="ARBA00003966"/>
    </source>
</evidence>
<dbReference type="GO" id="GO:0006099">
    <property type="term" value="P:tricarboxylic acid cycle"/>
    <property type="evidence" value="ECO:0007669"/>
    <property type="project" value="UniProtKB-KW"/>
</dbReference>
<feature type="domain" description="Lactate/malate dehydrogenase N-terminal" evidence="13">
    <location>
        <begin position="4"/>
        <end position="152"/>
    </location>
</feature>
<name>J4KTA3_9GAMM</name>
<dbReference type="InterPro" id="IPR001252">
    <property type="entry name" value="Malate_DH_AS"/>
</dbReference>
<dbReference type="Gene3D" id="3.90.110.10">
    <property type="entry name" value="Lactate dehydrogenase/glycoside hydrolase, family 4, C-terminal"/>
    <property type="match status" value="1"/>
</dbReference>
<evidence type="ECO:0000256" key="6">
    <source>
        <dbReference type="ARBA" id="ARBA00023027"/>
    </source>
</evidence>
<evidence type="ECO:0000256" key="10">
    <source>
        <dbReference type="PIRSR" id="PIRSR000102-3"/>
    </source>
</evidence>
<evidence type="ECO:0000256" key="9">
    <source>
        <dbReference type="PIRSR" id="PIRSR000102-2"/>
    </source>
</evidence>
<dbReference type="InterPro" id="IPR036291">
    <property type="entry name" value="NAD(P)-bd_dom_sf"/>
</dbReference>
<evidence type="ECO:0000256" key="12">
    <source>
        <dbReference type="RuleBase" id="RU003369"/>
    </source>
</evidence>
<dbReference type="NCBIfam" id="NF003916">
    <property type="entry name" value="PRK05442.1"/>
    <property type="match status" value="1"/>
</dbReference>
<dbReference type="HOGENOM" id="CLU_040727_2_0_6"/>
<dbReference type="PANTHER" id="PTHR23382">
    <property type="entry name" value="MALATE DEHYDROGENASE"/>
    <property type="match status" value="1"/>
</dbReference>
<organism evidence="15 16">
    <name type="scientific">SAR86 cluster bacterium SAR86B</name>
    <dbReference type="NCBI Taxonomy" id="1123867"/>
    <lineage>
        <taxon>Bacteria</taxon>
        <taxon>Pseudomonadati</taxon>
        <taxon>Pseudomonadota</taxon>
        <taxon>Gammaproteobacteria</taxon>
        <taxon>SAR86 cluster</taxon>
    </lineage>
</organism>
<comment type="similarity">
    <text evidence="2">Belongs to the LDH/MDH superfamily. MDH type 2 family.</text>
</comment>
<dbReference type="EC" id="1.1.1.37" evidence="3 11"/>
<evidence type="ECO:0000259" key="14">
    <source>
        <dbReference type="Pfam" id="PF02866"/>
    </source>
</evidence>
<dbReference type="GO" id="GO:0030060">
    <property type="term" value="F:L-malate dehydrogenase (NAD+) activity"/>
    <property type="evidence" value="ECO:0007669"/>
    <property type="project" value="UniProtKB-EC"/>
</dbReference>
<comment type="catalytic activity">
    <reaction evidence="7 11">
        <text>(S)-malate + NAD(+) = oxaloacetate + NADH + H(+)</text>
        <dbReference type="Rhea" id="RHEA:21432"/>
        <dbReference type="ChEBI" id="CHEBI:15378"/>
        <dbReference type="ChEBI" id="CHEBI:15589"/>
        <dbReference type="ChEBI" id="CHEBI:16452"/>
        <dbReference type="ChEBI" id="CHEBI:57540"/>
        <dbReference type="ChEBI" id="CHEBI:57945"/>
        <dbReference type="EC" id="1.1.1.37"/>
    </reaction>
</comment>
<feature type="binding site" evidence="9">
    <location>
        <position position="90"/>
    </location>
    <ligand>
        <name>substrate</name>
    </ligand>
</feature>
<feature type="binding site" evidence="9">
    <location>
        <position position="165"/>
    </location>
    <ligand>
        <name>substrate</name>
    </ligand>
</feature>
<feature type="domain" description="Lactate/malate dehydrogenase C-terminal" evidence="14">
    <location>
        <begin position="159"/>
        <end position="328"/>
    </location>
</feature>
<accession>J4KTA3</accession>
<feature type="binding site" evidence="10">
    <location>
        <begin position="133"/>
        <end position="135"/>
    </location>
    <ligand>
        <name>NAD(+)</name>
        <dbReference type="ChEBI" id="CHEBI:57540"/>
    </ligand>
</feature>
<dbReference type="InterPro" id="IPR015955">
    <property type="entry name" value="Lactate_DH/Glyco_Ohase_4_C"/>
</dbReference>
<dbReference type="AlphaFoldDB" id="J4KTA3"/>
<dbReference type="PROSITE" id="PS00068">
    <property type="entry name" value="MDH"/>
    <property type="match status" value="1"/>
</dbReference>
<dbReference type="Proteomes" id="UP000010116">
    <property type="component" value="Unassembled WGS sequence"/>
</dbReference>
<feature type="binding site" evidence="9">
    <location>
        <position position="135"/>
    </location>
    <ligand>
        <name>substrate</name>
    </ligand>
</feature>
<dbReference type="FunFam" id="3.40.50.720:FF:000010">
    <property type="entry name" value="Malate dehydrogenase"/>
    <property type="match status" value="1"/>
</dbReference>
<gene>
    <name evidence="15" type="ORF">NT02SARS_1458</name>
</gene>
<dbReference type="InterPro" id="IPR022383">
    <property type="entry name" value="Lactate/malate_DH_C"/>
</dbReference>
<dbReference type="GO" id="GO:0006108">
    <property type="term" value="P:malate metabolic process"/>
    <property type="evidence" value="ECO:0007669"/>
    <property type="project" value="InterPro"/>
</dbReference>
<evidence type="ECO:0000256" key="3">
    <source>
        <dbReference type="ARBA" id="ARBA00012995"/>
    </source>
</evidence>
<evidence type="ECO:0000313" key="16">
    <source>
        <dbReference type="Proteomes" id="UP000010116"/>
    </source>
</evidence>
<dbReference type="SUPFAM" id="SSF51735">
    <property type="entry name" value="NAD(P)-binding Rossmann-fold domains"/>
    <property type="match status" value="1"/>
</dbReference>
<feature type="binding site" evidence="10">
    <location>
        <begin position="10"/>
        <end position="16"/>
    </location>
    <ligand>
        <name>NAD(+)</name>
        <dbReference type="ChEBI" id="CHEBI:57540"/>
    </ligand>
</feature>
<dbReference type="EMBL" id="JH611161">
    <property type="protein sequence ID" value="EJP74104.1"/>
    <property type="molecule type" value="Genomic_DNA"/>
</dbReference>
<dbReference type="Gene3D" id="3.40.50.720">
    <property type="entry name" value="NAD(P)-binding Rossmann-like Domain"/>
    <property type="match status" value="1"/>
</dbReference>
<sequence length="331" mass="35945">MNRIKVVVTGAAGQIGYSLIPRLVDGHTFGDKIVDLTMVEIPQVVDRLEGLVMELEDSYFPNLGEVKYTSNFEEAAKDGDWFLLVGSIPRGIVYEGKKIEERSDLLKINGGIFVEQGQAIGEFGNPNAKILVVGNPANTNAMIGKNAAGVDTQTWLAMTMLDSSRAKSVLANKTGHNVSDIKNMIIWGNHSPTMYPDIENAMIDDKSISTMVNDMDWVENTFLPKVQQRGKAVIDARGASSATSAAKAALDTVIACENPTEDGNSFSAAIASDGSYDVPEGLMCGFPLISLNDGSIEIKRDLVLSEFARNKFNISIKELESEREAVKHLLK</sequence>
<dbReference type="SUPFAM" id="SSF56327">
    <property type="entry name" value="LDH C-terminal domain-like"/>
    <property type="match status" value="1"/>
</dbReference>
<keyword evidence="6 10" id="KW-0520">NAD</keyword>
<evidence type="ECO:0000256" key="5">
    <source>
        <dbReference type="ARBA" id="ARBA00023002"/>
    </source>
</evidence>
<evidence type="ECO:0000256" key="2">
    <source>
        <dbReference type="ARBA" id="ARBA00009613"/>
    </source>
</evidence>
<dbReference type="NCBIfam" id="TIGR01759">
    <property type="entry name" value="MalateDH-SF1"/>
    <property type="match status" value="1"/>
</dbReference>
<comment type="function">
    <text evidence="1">Catalyzes the reversible oxidation of malate to oxaloacetate.</text>
</comment>
<feature type="binding site" evidence="10">
    <location>
        <position position="109"/>
    </location>
    <ligand>
        <name>NAD(+)</name>
        <dbReference type="ChEBI" id="CHEBI:57540"/>
    </ligand>
</feature>
<dbReference type="InterPro" id="IPR001236">
    <property type="entry name" value="Lactate/malate_DH_N"/>
</dbReference>